<feature type="compositionally biased region" description="Low complexity" evidence="1">
    <location>
        <begin position="315"/>
        <end position="328"/>
    </location>
</feature>
<evidence type="ECO:0000313" key="5">
    <source>
        <dbReference type="Proteomes" id="UP000587462"/>
    </source>
</evidence>
<evidence type="ECO:0000256" key="1">
    <source>
        <dbReference type="SAM" id="MobiDB-lite"/>
    </source>
</evidence>
<reference evidence="4 5" key="1">
    <citation type="submission" date="2020-04" db="EMBL/GenBank/DDBJ databases">
        <title>Draft Genome Sequence of Streptomyces morookaense DSM 40503, an 8-azaguanine-producing strain.</title>
        <authorList>
            <person name="Qi J."/>
            <person name="Gao J.-M."/>
        </authorList>
    </citation>
    <scope>NUCLEOTIDE SEQUENCE [LARGE SCALE GENOMIC DNA]</scope>
    <source>
        <strain evidence="4 5">DSM 40503</strain>
    </source>
</reference>
<evidence type="ECO:0008006" key="6">
    <source>
        <dbReference type="Google" id="ProtNLM"/>
    </source>
</evidence>
<proteinExistence type="predicted"/>
<protein>
    <recommendedName>
        <fullName evidence="6">Neocarzinostatin family protein</fullName>
    </recommendedName>
</protein>
<evidence type="ECO:0000256" key="2">
    <source>
        <dbReference type="SAM" id="Phobius"/>
    </source>
</evidence>
<keyword evidence="3" id="KW-0732">Signal</keyword>
<comment type="caution">
    <text evidence="4">The sequence shown here is derived from an EMBL/GenBank/DDBJ whole genome shotgun (WGS) entry which is preliminary data.</text>
</comment>
<gene>
    <name evidence="4" type="ORF">HG542_22090</name>
</gene>
<dbReference type="Proteomes" id="UP000587462">
    <property type="component" value="Unassembled WGS sequence"/>
</dbReference>
<feature type="chain" id="PRO_5030763862" description="Neocarzinostatin family protein" evidence="3">
    <location>
        <begin position="29"/>
        <end position="328"/>
    </location>
</feature>
<keyword evidence="5" id="KW-1185">Reference proteome</keyword>
<evidence type="ECO:0000256" key="3">
    <source>
        <dbReference type="SAM" id="SignalP"/>
    </source>
</evidence>
<dbReference type="EMBL" id="JABBXF010000051">
    <property type="protein sequence ID" value="NVK80327.1"/>
    <property type="molecule type" value="Genomic_DNA"/>
</dbReference>
<dbReference type="Gene3D" id="2.60.40.230">
    <property type="entry name" value="Neocarzinostatin-like"/>
    <property type="match status" value="1"/>
</dbReference>
<keyword evidence="2" id="KW-0812">Transmembrane</keyword>
<feature type="signal peptide" evidence="3">
    <location>
        <begin position="1"/>
        <end position="28"/>
    </location>
</feature>
<keyword evidence="2" id="KW-1133">Transmembrane helix</keyword>
<evidence type="ECO:0000313" key="4">
    <source>
        <dbReference type="EMBL" id="NVK80327.1"/>
    </source>
</evidence>
<keyword evidence="2" id="KW-0472">Membrane</keyword>
<organism evidence="4 5">
    <name type="scientific">Streptomyces morookaense</name>
    <name type="common">Streptoverticillium morookaense</name>
    <dbReference type="NCBI Taxonomy" id="1970"/>
    <lineage>
        <taxon>Bacteria</taxon>
        <taxon>Bacillati</taxon>
        <taxon>Actinomycetota</taxon>
        <taxon>Actinomycetes</taxon>
        <taxon>Kitasatosporales</taxon>
        <taxon>Streptomycetaceae</taxon>
        <taxon>Streptomyces</taxon>
    </lineage>
</organism>
<feature type="region of interest" description="Disordered" evidence="1">
    <location>
        <begin position="281"/>
        <end position="328"/>
    </location>
</feature>
<name>A0A7Y7E9D9_STRMO</name>
<dbReference type="AlphaFoldDB" id="A0A7Y7E9D9"/>
<sequence>MRAVVRAVQCAFLFLALLAGPCTAPATAADGPTAVVSGGEAVKGGSATVTGAGWRPGALLTLLVCGQNMIGGTGSCANADGRTVTTAADGTFRRNIPVPAPPTPCPCVVHVATVMGTPAAADAALTISGHPSATLPRQEGGERLSILAARLQGGDGLLTWFGAPPERTLVLTVGNVGTTPARDPVFRLGTSHGVLAPSWEDRHWRGTVEPGRTARVALDVELAAGAYGDYLVSLEYGGRLLVEEPWDVSRPWGVTLFWVLLCVVIPAGVYRLGMAVVDRIRPPQRKPRRRKPRRTTKRPRRGNAPGALGTGTGSVSGRRPSGPRSSSG</sequence>
<feature type="transmembrane region" description="Helical" evidence="2">
    <location>
        <begin position="256"/>
        <end position="280"/>
    </location>
</feature>
<dbReference type="RefSeq" id="WP_171084136.1">
    <property type="nucleotide sequence ID" value="NZ_BNBU01000001.1"/>
</dbReference>
<feature type="compositionally biased region" description="Basic residues" evidence="1">
    <location>
        <begin position="282"/>
        <end position="301"/>
    </location>
</feature>
<accession>A0A7Y7E9D9</accession>